<organism evidence="2 3">
    <name type="scientific">Aspergillus pseudodeflectus</name>
    <dbReference type="NCBI Taxonomy" id="176178"/>
    <lineage>
        <taxon>Eukaryota</taxon>
        <taxon>Fungi</taxon>
        <taxon>Dikarya</taxon>
        <taxon>Ascomycota</taxon>
        <taxon>Pezizomycotina</taxon>
        <taxon>Eurotiomycetes</taxon>
        <taxon>Eurotiomycetidae</taxon>
        <taxon>Eurotiales</taxon>
        <taxon>Aspergillaceae</taxon>
        <taxon>Aspergillus</taxon>
        <taxon>Aspergillus subgen. Nidulantes</taxon>
    </lineage>
</organism>
<dbReference type="EMBL" id="JBFXLR010000024">
    <property type="protein sequence ID" value="KAL2849031.1"/>
    <property type="molecule type" value="Genomic_DNA"/>
</dbReference>
<dbReference type="GeneID" id="98155458"/>
<sequence>MHEIDLMMLVLAVVLLLLLLPPLTGTLGTLFSVAREEFVGCCLQVISYSRSLPRTTSVSRFDGCAELSLLCRLLLEPRVFIITKDEKEGRLMEGRNGGER</sequence>
<evidence type="ECO:0000313" key="2">
    <source>
        <dbReference type="EMBL" id="KAL2849031.1"/>
    </source>
</evidence>
<evidence type="ECO:0008006" key="4">
    <source>
        <dbReference type="Google" id="ProtNLM"/>
    </source>
</evidence>
<feature type="chain" id="PRO_5045168473" description="Secreted protein" evidence="1">
    <location>
        <begin position="26"/>
        <end position="100"/>
    </location>
</feature>
<dbReference type="RefSeq" id="XP_070898566.1">
    <property type="nucleotide sequence ID" value="XM_071040294.1"/>
</dbReference>
<comment type="caution">
    <text evidence="2">The sequence shown here is derived from an EMBL/GenBank/DDBJ whole genome shotgun (WGS) entry which is preliminary data.</text>
</comment>
<evidence type="ECO:0000256" key="1">
    <source>
        <dbReference type="SAM" id="SignalP"/>
    </source>
</evidence>
<reference evidence="2 3" key="1">
    <citation type="submission" date="2024-07" db="EMBL/GenBank/DDBJ databases">
        <title>Section-level genome sequencing and comparative genomics of Aspergillus sections Usti and Cavernicolus.</title>
        <authorList>
            <consortium name="Lawrence Berkeley National Laboratory"/>
            <person name="Nybo J.L."/>
            <person name="Vesth T.C."/>
            <person name="Theobald S."/>
            <person name="Frisvad J.C."/>
            <person name="Larsen T.O."/>
            <person name="Kjaerboelling I."/>
            <person name="Rothschild-Mancinelli K."/>
            <person name="Lyhne E.K."/>
            <person name="Kogle M.E."/>
            <person name="Barry K."/>
            <person name="Clum A."/>
            <person name="Na H."/>
            <person name="Ledsgaard L."/>
            <person name="Lin J."/>
            <person name="Lipzen A."/>
            <person name="Kuo A."/>
            <person name="Riley R."/>
            <person name="Mondo S."/>
            <person name="LaButti K."/>
            <person name="Haridas S."/>
            <person name="Pangalinan J."/>
            <person name="Salamov A.A."/>
            <person name="Simmons B.A."/>
            <person name="Magnuson J.K."/>
            <person name="Chen J."/>
            <person name="Drula E."/>
            <person name="Henrissat B."/>
            <person name="Wiebenga A."/>
            <person name="Lubbers R.J."/>
            <person name="Gomes A.C."/>
            <person name="Macurrencykelacurrency M.R."/>
            <person name="Stajich J."/>
            <person name="Grigoriev I.V."/>
            <person name="Mortensen U.H."/>
            <person name="De vries R.P."/>
            <person name="Baker S.E."/>
            <person name="Andersen M.R."/>
        </authorList>
    </citation>
    <scope>NUCLEOTIDE SEQUENCE [LARGE SCALE GENOMIC DNA]</scope>
    <source>
        <strain evidence="2 3">CBS 756.74</strain>
    </source>
</reference>
<keyword evidence="1" id="KW-0732">Signal</keyword>
<protein>
    <recommendedName>
        <fullName evidence="4">Secreted protein</fullName>
    </recommendedName>
</protein>
<evidence type="ECO:0000313" key="3">
    <source>
        <dbReference type="Proteomes" id="UP001610444"/>
    </source>
</evidence>
<keyword evidence="3" id="KW-1185">Reference proteome</keyword>
<accession>A0ABR4K9S4</accession>
<proteinExistence type="predicted"/>
<dbReference type="Proteomes" id="UP001610444">
    <property type="component" value="Unassembled WGS sequence"/>
</dbReference>
<feature type="signal peptide" evidence="1">
    <location>
        <begin position="1"/>
        <end position="25"/>
    </location>
</feature>
<gene>
    <name evidence="2" type="ORF">BJX68DRAFT_238129</name>
</gene>
<name>A0ABR4K9S4_9EURO</name>